<dbReference type="STRING" id="1855912.LuPra_03318"/>
<dbReference type="PATRIC" id="fig|1813736.3.peg.3524"/>
<feature type="transmembrane region" description="Helical" evidence="7">
    <location>
        <begin position="47"/>
        <end position="68"/>
    </location>
</feature>
<evidence type="ECO:0000256" key="5">
    <source>
        <dbReference type="ARBA" id="ARBA00022989"/>
    </source>
</evidence>
<comment type="similarity">
    <text evidence="2">Belongs to the bacterial sugar transferase family.</text>
</comment>
<dbReference type="GO" id="GO:0009242">
    <property type="term" value="P:colanic acid biosynthetic process"/>
    <property type="evidence" value="ECO:0007669"/>
    <property type="project" value="TreeGrafter"/>
</dbReference>
<dbReference type="PANTHER" id="PTHR30576:SF21">
    <property type="entry name" value="UDP-GLUCOSE:UNDECAPRENYL-PHOSPHATE GLUCOSE-1-PHOSPHATE TRANSFERASE"/>
    <property type="match status" value="1"/>
</dbReference>
<reference evidence="9 10" key="1">
    <citation type="journal article" date="2016" name="Genome Announc.">
        <title>First Complete Genome Sequence of a Subdivision 6 Acidobacterium Strain.</title>
        <authorList>
            <person name="Huang S."/>
            <person name="Vieira S."/>
            <person name="Bunk B."/>
            <person name="Riedel T."/>
            <person name="Sproer C."/>
            <person name="Overmann J."/>
        </authorList>
    </citation>
    <scope>NUCLEOTIDE SEQUENCE [LARGE SCALE GENOMIC DNA]</scope>
    <source>
        <strain evidence="10">DSM 100886 HEG_-6_39</strain>
    </source>
</reference>
<feature type="transmembrane region" description="Helical" evidence="7">
    <location>
        <begin position="80"/>
        <end position="100"/>
    </location>
</feature>
<dbReference type="OrthoDB" id="9808602at2"/>
<evidence type="ECO:0000313" key="9">
    <source>
        <dbReference type="EMBL" id="AMY10090.1"/>
    </source>
</evidence>
<dbReference type="EMBL" id="CP015136">
    <property type="protein sequence ID" value="AMY10090.1"/>
    <property type="molecule type" value="Genomic_DNA"/>
</dbReference>
<keyword evidence="10" id="KW-1185">Reference proteome</keyword>
<dbReference type="Proteomes" id="UP000076079">
    <property type="component" value="Chromosome"/>
</dbReference>
<keyword evidence="6 7" id="KW-0472">Membrane</keyword>
<keyword evidence="3 9" id="KW-0808">Transferase</keyword>
<sequence>MPILPTALTWRPALLIAFESVLIVSSLLTAARLWLGEGAWSPDALATTWPKAVLVAVVCQMSLYYAELYDLRVVADRRELIVRVLQALGAASLVLALTYYILPALIIGRGVFLVASMLVVITVAGWRFAFEWLSVAVGPAERLLVVGGSHAARELALELAQRRKELGVEIVGFADNEATTEGMGFPVLGRVDEIPQIVRDQRVERVVVSLVDARGKLPMERLLDMKLDGVRFDHLSAVYEQYTGKIAVENLRPSYLIFNEGFRTSRLQLFFKRVFDVMLAIFGLLIAWPIMLVVGVAIRLTSPGPALYHQVRVGQNGRLFTVHKFRSMRQDAEAASGAVWAQKNDPRVTAVGLFCRKTRLDELPQLWNVLVGDMSFVGPRPERPEFVDQLSDQIPFYRQRHVVKRGVTGWAQVMYTYGASVEDAVEKLQYDLFYIKHLSVAFDVFVLFKTVQTVVLRRGT</sequence>
<accession>A0A143PPN4</accession>
<name>A0A143PPN4_LUTPR</name>
<organism evidence="9 10">
    <name type="scientific">Luteitalea pratensis</name>
    <dbReference type="NCBI Taxonomy" id="1855912"/>
    <lineage>
        <taxon>Bacteria</taxon>
        <taxon>Pseudomonadati</taxon>
        <taxon>Acidobacteriota</taxon>
        <taxon>Vicinamibacteria</taxon>
        <taxon>Vicinamibacterales</taxon>
        <taxon>Vicinamibacteraceae</taxon>
        <taxon>Luteitalea</taxon>
    </lineage>
</organism>
<protein>
    <submittedName>
        <fullName evidence="9">Undecaprenyl-phosphate N-acetylgalactosaminyl 1-phosphate transferase</fullName>
        <ecNumber evidence="9">2.7.8.-</ecNumber>
    </submittedName>
</protein>
<dbReference type="Pfam" id="PF02397">
    <property type="entry name" value="Bac_transf"/>
    <property type="match status" value="1"/>
</dbReference>
<dbReference type="Gene3D" id="3.40.50.720">
    <property type="entry name" value="NAD(P)-binding Rossmann-like Domain"/>
    <property type="match status" value="1"/>
</dbReference>
<reference evidence="10" key="2">
    <citation type="submission" date="2016-04" db="EMBL/GenBank/DDBJ databases">
        <title>First Complete Genome Sequence of a Subdivision 6 Acidobacterium.</title>
        <authorList>
            <person name="Huang S."/>
            <person name="Vieira S."/>
            <person name="Bunk B."/>
            <person name="Riedel T."/>
            <person name="Sproeer C."/>
            <person name="Overmann J."/>
        </authorList>
    </citation>
    <scope>NUCLEOTIDE SEQUENCE [LARGE SCALE GENOMIC DNA]</scope>
    <source>
        <strain evidence="10">DSM 100886 HEG_-6_39</strain>
    </source>
</reference>
<comment type="subcellular location">
    <subcellularLocation>
        <location evidence="1">Membrane</location>
        <topology evidence="1">Multi-pass membrane protein</topology>
    </subcellularLocation>
</comment>
<evidence type="ECO:0000256" key="3">
    <source>
        <dbReference type="ARBA" id="ARBA00022679"/>
    </source>
</evidence>
<gene>
    <name evidence="9" type="primary">tuaA</name>
    <name evidence="9" type="ORF">LuPra_03318</name>
</gene>
<feature type="transmembrane region" description="Helical" evidence="7">
    <location>
        <begin position="274"/>
        <end position="298"/>
    </location>
</feature>
<feature type="transmembrane region" description="Helical" evidence="7">
    <location>
        <begin position="106"/>
        <end position="126"/>
    </location>
</feature>
<dbReference type="KEGG" id="abac:LuPra_03318"/>
<dbReference type="InterPro" id="IPR003362">
    <property type="entry name" value="Bact_transf"/>
</dbReference>
<keyword evidence="4 7" id="KW-0812">Transmembrane</keyword>
<evidence type="ECO:0000256" key="6">
    <source>
        <dbReference type="ARBA" id="ARBA00023136"/>
    </source>
</evidence>
<evidence type="ECO:0000313" key="10">
    <source>
        <dbReference type="Proteomes" id="UP000076079"/>
    </source>
</evidence>
<dbReference type="GO" id="GO:0089702">
    <property type="term" value="F:undecaprenyl-phosphate glucose phosphotransferase activity"/>
    <property type="evidence" value="ECO:0007669"/>
    <property type="project" value="TreeGrafter"/>
</dbReference>
<keyword evidence="5 7" id="KW-1133">Transmembrane helix</keyword>
<proteinExistence type="inferred from homology"/>
<dbReference type="PANTHER" id="PTHR30576">
    <property type="entry name" value="COLANIC BIOSYNTHESIS UDP-GLUCOSE LIPID CARRIER TRANSFERASE"/>
    <property type="match status" value="1"/>
</dbReference>
<dbReference type="AlphaFoldDB" id="A0A143PPN4"/>
<dbReference type="RefSeq" id="WP_110171767.1">
    <property type="nucleotide sequence ID" value="NZ_CP015136.1"/>
</dbReference>
<evidence type="ECO:0000256" key="1">
    <source>
        <dbReference type="ARBA" id="ARBA00004141"/>
    </source>
</evidence>
<dbReference type="Pfam" id="PF13727">
    <property type="entry name" value="CoA_binding_3"/>
    <property type="match status" value="1"/>
</dbReference>
<dbReference type="InterPro" id="IPR017464">
    <property type="entry name" value="Sugar_tfrase_EpsB_2"/>
</dbReference>
<dbReference type="GO" id="GO:0016020">
    <property type="term" value="C:membrane"/>
    <property type="evidence" value="ECO:0007669"/>
    <property type="project" value="UniProtKB-SubCell"/>
</dbReference>
<evidence type="ECO:0000256" key="2">
    <source>
        <dbReference type="ARBA" id="ARBA00006464"/>
    </source>
</evidence>
<dbReference type="NCBIfam" id="TIGR03013">
    <property type="entry name" value="EpsB_2"/>
    <property type="match status" value="1"/>
</dbReference>
<dbReference type="NCBIfam" id="TIGR03025">
    <property type="entry name" value="EPS_sugtrans"/>
    <property type="match status" value="1"/>
</dbReference>
<evidence type="ECO:0000256" key="7">
    <source>
        <dbReference type="SAM" id="Phobius"/>
    </source>
</evidence>
<evidence type="ECO:0000259" key="8">
    <source>
        <dbReference type="Pfam" id="PF02397"/>
    </source>
</evidence>
<feature type="transmembrane region" description="Helical" evidence="7">
    <location>
        <begin position="12"/>
        <end position="35"/>
    </location>
</feature>
<dbReference type="EC" id="2.7.8.-" evidence="9"/>
<evidence type="ECO:0000256" key="4">
    <source>
        <dbReference type="ARBA" id="ARBA00022692"/>
    </source>
</evidence>
<dbReference type="InterPro" id="IPR017475">
    <property type="entry name" value="EPS_sugar_tfrase"/>
</dbReference>
<feature type="domain" description="Bacterial sugar transferase" evidence="8">
    <location>
        <begin position="272"/>
        <end position="455"/>
    </location>
</feature>